<evidence type="ECO:0000256" key="1">
    <source>
        <dbReference type="SAM" id="SignalP"/>
    </source>
</evidence>
<dbReference type="Pfam" id="PF06186">
    <property type="entry name" value="DUF992"/>
    <property type="match status" value="1"/>
</dbReference>
<gene>
    <name evidence="2" type="ORF">E6C48_09545</name>
</gene>
<evidence type="ECO:0000313" key="3">
    <source>
        <dbReference type="Proteomes" id="UP000306441"/>
    </source>
</evidence>
<dbReference type="RefSeq" id="WP_136356464.1">
    <property type="nucleotide sequence ID" value="NZ_SSNY01000004.1"/>
</dbReference>
<keyword evidence="1" id="KW-0732">Signal</keyword>
<keyword evidence="3" id="KW-1185">Reference proteome</keyword>
<evidence type="ECO:0000313" key="2">
    <source>
        <dbReference type="EMBL" id="THF57973.1"/>
    </source>
</evidence>
<feature type="chain" id="PRO_5045267061" evidence="1">
    <location>
        <begin position="25"/>
        <end position="161"/>
    </location>
</feature>
<sequence length="161" mass="16792">MKKFALAAISAATFLGLAGFTAQAEAGQVKLGMLRCSVEGGVGYVITSNKGLDCIFRSSRDGSRERYTGVVTKLGLDVGQTSQGEMVWAVFAPSYDYEDGALQGTYYGVNAEASVVTGGGLNLLVGGWHRSINLEPLSAQAQTGLNLAVAVASIDLIHSLK</sequence>
<protein>
    <submittedName>
        <fullName evidence="2">DUF992 domain-containing protein</fullName>
    </submittedName>
</protein>
<dbReference type="EMBL" id="SSNY01000004">
    <property type="protein sequence ID" value="THF57973.1"/>
    <property type="molecule type" value="Genomic_DNA"/>
</dbReference>
<name>A0ABY2QB66_9HYPH</name>
<comment type="caution">
    <text evidence="2">The sequence shown here is derived from an EMBL/GenBank/DDBJ whole genome shotgun (WGS) entry which is preliminary data.</text>
</comment>
<dbReference type="Proteomes" id="UP000306441">
    <property type="component" value="Unassembled WGS sequence"/>
</dbReference>
<dbReference type="InterPro" id="IPR009333">
    <property type="entry name" value="DUF992"/>
</dbReference>
<reference evidence="2 3" key="1">
    <citation type="submission" date="2019-04" db="EMBL/GenBank/DDBJ databases">
        <title>Mesorhizobium composti sp. nov., isolated from compost.</title>
        <authorList>
            <person name="Lin S.-Y."/>
            <person name="Hameed A."/>
            <person name="Hsieh Y.-T."/>
            <person name="Young C.-C."/>
        </authorList>
    </citation>
    <scope>NUCLEOTIDE SEQUENCE [LARGE SCALE GENOMIC DNA]</scope>
    <source>
        <strain evidence="2 3">CC-YTH430</strain>
    </source>
</reference>
<feature type="signal peptide" evidence="1">
    <location>
        <begin position="1"/>
        <end position="24"/>
    </location>
</feature>
<organism evidence="2 3">
    <name type="scientific">Ollibium composti</name>
    <dbReference type="NCBI Taxonomy" id="2675109"/>
    <lineage>
        <taxon>Bacteria</taxon>
        <taxon>Pseudomonadati</taxon>
        <taxon>Pseudomonadota</taxon>
        <taxon>Alphaproteobacteria</taxon>
        <taxon>Hyphomicrobiales</taxon>
        <taxon>Phyllobacteriaceae</taxon>
        <taxon>Ollibium</taxon>
    </lineage>
</organism>
<accession>A0ABY2QB66</accession>
<proteinExistence type="predicted"/>